<dbReference type="Pfam" id="PF04909">
    <property type="entry name" value="Amidohydro_2"/>
    <property type="match status" value="1"/>
</dbReference>
<dbReference type="InterPro" id="IPR052358">
    <property type="entry name" value="Aro_Compnd_Degr_Hydrolases"/>
</dbReference>
<dbReference type="PANTHER" id="PTHR35563">
    <property type="entry name" value="BARREL METAL-DEPENDENT HYDROLASE, PUTATIVE (AFU_ORTHOLOGUE AFUA_1G16240)-RELATED"/>
    <property type="match status" value="1"/>
</dbReference>
<dbReference type="PANTHER" id="PTHR35563:SF2">
    <property type="entry name" value="BARREL METAL-DEPENDENT HYDROLASE, PUTATIVE (AFU_ORTHOLOGUE AFUA_1G16240)-RELATED"/>
    <property type="match status" value="1"/>
</dbReference>
<keyword evidence="2" id="KW-0378">Hydrolase</keyword>
<protein>
    <submittedName>
        <fullName evidence="2">4-sulfomuconolactone hydrolase</fullName>
        <ecNumber evidence="2">3.1.1.92</ecNumber>
    </submittedName>
</protein>
<evidence type="ECO:0000313" key="3">
    <source>
        <dbReference type="Proteomes" id="UP000201728"/>
    </source>
</evidence>
<dbReference type="InterPro" id="IPR006680">
    <property type="entry name" value="Amidohydro-rel"/>
</dbReference>
<evidence type="ECO:0000259" key="1">
    <source>
        <dbReference type="Pfam" id="PF04909"/>
    </source>
</evidence>
<dbReference type="OrthoDB" id="9787654at2"/>
<dbReference type="EC" id="3.1.1.92" evidence="2"/>
<sequence length="256" mass="28857">MQRICFFDSHFHLIDPRFPLVPNNNYLPSSFTIADYYQRLKRFNLLGGLVVSGSFQGFDQSYLLTCLQELGPAFVGIIQLPYSVSDDDILTLKAAGIRGVRFNIKRGGSESVTHLQSFAARIYELAQWHVELYIDARDLKELSSTLLALPAVSIDHLGLSKEGLSILLKLAEHGVKVKATGFGRVNFNVPQVLRDINLANPDTLMFGTDLPSTRAPRPFMDEDIQLILDTIEPLHVEKVLYLNALKFYKVEYPEVK</sequence>
<dbReference type="EMBL" id="CP016397">
    <property type="protein sequence ID" value="ASQ45704.1"/>
    <property type="molecule type" value="Genomic_DNA"/>
</dbReference>
<reference evidence="3" key="1">
    <citation type="submission" date="2016-07" db="EMBL/GenBank/DDBJ databases">
        <authorList>
            <person name="Florea S."/>
            <person name="Webb J.S."/>
            <person name="Jaromczyk J."/>
            <person name="Schardl C.L."/>
        </authorList>
    </citation>
    <scope>NUCLEOTIDE SEQUENCE [LARGE SCALE GENOMIC DNA]</scope>
    <source>
        <strain evidence="3">CDC-D5610</strain>
    </source>
</reference>
<dbReference type="KEGG" id="lcd:clem_05745"/>
<dbReference type="GO" id="GO:0102998">
    <property type="term" value="F:4-sulfomuconolactone hydrolase activity"/>
    <property type="evidence" value="ECO:0007669"/>
    <property type="project" value="UniProtKB-EC"/>
</dbReference>
<dbReference type="Proteomes" id="UP000201728">
    <property type="component" value="Chromosome"/>
</dbReference>
<accession>A0A222P1G6</accession>
<dbReference type="SUPFAM" id="SSF51556">
    <property type="entry name" value="Metallo-dependent hydrolases"/>
    <property type="match status" value="1"/>
</dbReference>
<dbReference type="Gene3D" id="3.20.20.140">
    <property type="entry name" value="Metal-dependent hydrolases"/>
    <property type="match status" value="1"/>
</dbReference>
<dbReference type="AlphaFoldDB" id="A0A222P1G6"/>
<gene>
    <name evidence="2" type="ORF">clem_05745</name>
</gene>
<dbReference type="RefSeq" id="WP_094090737.1">
    <property type="nucleotide sequence ID" value="NZ_CP016397.1"/>
</dbReference>
<name>A0A222P1G6_9GAMM</name>
<evidence type="ECO:0000313" key="2">
    <source>
        <dbReference type="EMBL" id="ASQ45704.1"/>
    </source>
</evidence>
<dbReference type="InterPro" id="IPR032466">
    <property type="entry name" value="Metal_Hydrolase"/>
</dbReference>
<organism evidence="2 3">
    <name type="scientific">Legionella clemsonensis</name>
    <dbReference type="NCBI Taxonomy" id="1867846"/>
    <lineage>
        <taxon>Bacteria</taxon>
        <taxon>Pseudomonadati</taxon>
        <taxon>Pseudomonadota</taxon>
        <taxon>Gammaproteobacteria</taxon>
        <taxon>Legionellales</taxon>
        <taxon>Legionellaceae</taxon>
        <taxon>Legionella</taxon>
    </lineage>
</organism>
<keyword evidence="3" id="KW-1185">Reference proteome</keyword>
<feature type="domain" description="Amidohydrolase-related" evidence="1">
    <location>
        <begin position="8"/>
        <end position="249"/>
    </location>
</feature>
<proteinExistence type="predicted"/>